<protein>
    <submittedName>
        <fullName evidence="2">Uncharacterized protein</fullName>
    </submittedName>
</protein>
<dbReference type="SUPFAM" id="SSF55729">
    <property type="entry name" value="Acyl-CoA N-acyltransferases (Nat)"/>
    <property type="match status" value="1"/>
</dbReference>
<evidence type="ECO:0000313" key="2">
    <source>
        <dbReference type="EMBL" id="KAJ1362086.1"/>
    </source>
</evidence>
<comment type="caution">
    <text evidence="2">The sequence shown here is derived from an EMBL/GenBank/DDBJ whole genome shotgun (WGS) entry which is preliminary data.</text>
</comment>
<reference evidence="2" key="1">
    <citation type="submission" date="2021-06" db="EMBL/GenBank/DDBJ databases">
        <title>Parelaphostrongylus tenuis whole genome reference sequence.</title>
        <authorList>
            <person name="Garwood T.J."/>
            <person name="Larsen P.A."/>
            <person name="Fountain-Jones N.M."/>
            <person name="Garbe J.R."/>
            <person name="Macchietto M.G."/>
            <person name="Kania S.A."/>
            <person name="Gerhold R.W."/>
            <person name="Richards J.E."/>
            <person name="Wolf T.M."/>
        </authorList>
    </citation>
    <scope>NUCLEOTIDE SEQUENCE</scope>
    <source>
        <strain evidence="2">MNPRO001-30</strain>
        <tissue evidence="2">Meninges</tissue>
    </source>
</reference>
<dbReference type="AlphaFoldDB" id="A0AAD5N754"/>
<keyword evidence="3" id="KW-1185">Reference proteome</keyword>
<dbReference type="InterPro" id="IPR016181">
    <property type="entry name" value="Acyl_CoA_acyltransferase"/>
</dbReference>
<proteinExistence type="predicted"/>
<accession>A0AAD5N754</accession>
<organism evidence="2 3">
    <name type="scientific">Parelaphostrongylus tenuis</name>
    <name type="common">Meningeal worm</name>
    <dbReference type="NCBI Taxonomy" id="148309"/>
    <lineage>
        <taxon>Eukaryota</taxon>
        <taxon>Metazoa</taxon>
        <taxon>Ecdysozoa</taxon>
        <taxon>Nematoda</taxon>
        <taxon>Chromadorea</taxon>
        <taxon>Rhabditida</taxon>
        <taxon>Rhabditina</taxon>
        <taxon>Rhabditomorpha</taxon>
        <taxon>Strongyloidea</taxon>
        <taxon>Metastrongylidae</taxon>
        <taxon>Parelaphostrongylus</taxon>
    </lineage>
</organism>
<dbReference type="EMBL" id="JAHQIW010004366">
    <property type="protein sequence ID" value="KAJ1362086.1"/>
    <property type="molecule type" value="Genomic_DNA"/>
</dbReference>
<evidence type="ECO:0000256" key="1">
    <source>
        <dbReference type="SAM" id="MobiDB-lite"/>
    </source>
</evidence>
<name>A0AAD5N754_PARTN</name>
<evidence type="ECO:0000313" key="3">
    <source>
        <dbReference type="Proteomes" id="UP001196413"/>
    </source>
</evidence>
<dbReference type="Proteomes" id="UP001196413">
    <property type="component" value="Unassembled WGS sequence"/>
</dbReference>
<sequence length="113" mass="13090">MSHSVRAPRIIEWSERPLSEHGAAVYGRYWRGKLKQLISSKVAKDGWEKLSSKIGDLVREARLRKIDVLAAVFRLPGFKFTRTRQPVVRDRRDAENEITRCTEESETHDVGEK</sequence>
<gene>
    <name evidence="2" type="ORF">KIN20_021503</name>
</gene>
<feature type="region of interest" description="Disordered" evidence="1">
    <location>
        <begin position="91"/>
        <end position="113"/>
    </location>
</feature>